<dbReference type="OrthoDB" id="25129at2759"/>
<reference evidence="4 5" key="1">
    <citation type="journal article" date="2017" name="Mol. Ecol.">
        <title>Comparative and population genomic landscape of Phellinus noxius: A hypervariable fungus causing root rot in trees.</title>
        <authorList>
            <person name="Chung C.L."/>
            <person name="Lee T.J."/>
            <person name="Akiba M."/>
            <person name="Lee H.H."/>
            <person name="Kuo T.H."/>
            <person name="Liu D."/>
            <person name="Ke H.M."/>
            <person name="Yokoi T."/>
            <person name="Roa M.B."/>
            <person name="Lu M.J."/>
            <person name="Chang Y.Y."/>
            <person name="Ann P.J."/>
            <person name="Tsai J.N."/>
            <person name="Chen C.Y."/>
            <person name="Tzean S.S."/>
            <person name="Ota Y."/>
            <person name="Hattori T."/>
            <person name="Sahashi N."/>
            <person name="Liou R.F."/>
            <person name="Kikuchi T."/>
            <person name="Tsai I.J."/>
        </authorList>
    </citation>
    <scope>NUCLEOTIDE SEQUENCE [LARGE SCALE GENOMIC DNA]</scope>
    <source>
        <strain evidence="4 5">FFPRI411160</strain>
    </source>
</reference>
<dbReference type="GO" id="GO:0016779">
    <property type="term" value="F:nucleotidyltransferase activity"/>
    <property type="evidence" value="ECO:0007669"/>
    <property type="project" value="UniProtKB-UniRule"/>
</dbReference>
<dbReference type="PANTHER" id="PTHR20882:SF14">
    <property type="entry name" value="CYTOPLASMIC TRNA 2-THIOLATION PROTEIN 2"/>
    <property type="match status" value="1"/>
</dbReference>
<dbReference type="GO" id="GO:0000049">
    <property type="term" value="F:tRNA binding"/>
    <property type="evidence" value="ECO:0007669"/>
    <property type="project" value="InterPro"/>
</dbReference>
<dbReference type="Proteomes" id="UP000217199">
    <property type="component" value="Unassembled WGS sequence"/>
</dbReference>
<comment type="pathway">
    <text evidence="3">tRNA modification; 5-methoxycarbonylmethyl-2-thiouridine-tRNA biosynthesis.</text>
</comment>
<dbReference type="InterPro" id="IPR019407">
    <property type="entry name" value="CTU2"/>
</dbReference>
<dbReference type="GO" id="GO:0016783">
    <property type="term" value="F:sulfurtransferase activity"/>
    <property type="evidence" value="ECO:0007669"/>
    <property type="project" value="TreeGrafter"/>
</dbReference>
<dbReference type="STRING" id="2282107.A0A286U9M5"/>
<dbReference type="InterPro" id="IPR014729">
    <property type="entry name" value="Rossmann-like_a/b/a_fold"/>
</dbReference>
<dbReference type="EMBL" id="NBII01000008">
    <property type="protein sequence ID" value="PAV16267.1"/>
    <property type="molecule type" value="Genomic_DNA"/>
</dbReference>
<dbReference type="Gene3D" id="3.40.50.620">
    <property type="entry name" value="HUPs"/>
    <property type="match status" value="1"/>
</dbReference>
<dbReference type="GO" id="GO:0002143">
    <property type="term" value="P:tRNA wobble position uridine thiolation"/>
    <property type="evidence" value="ECO:0007669"/>
    <property type="project" value="TreeGrafter"/>
</dbReference>
<evidence type="ECO:0000256" key="3">
    <source>
        <dbReference type="HAMAP-Rule" id="MF_03054"/>
    </source>
</evidence>
<dbReference type="GO" id="GO:0005829">
    <property type="term" value="C:cytosol"/>
    <property type="evidence" value="ECO:0007669"/>
    <property type="project" value="TreeGrafter"/>
</dbReference>
<dbReference type="SUPFAM" id="SSF52402">
    <property type="entry name" value="Adenine nucleotide alpha hydrolases-like"/>
    <property type="match status" value="1"/>
</dbReference>
<dbReference type="AlphaFoldDB" id="A0A286U9M5"/>
<dbReference type="GO" id="GO:0032447">
    <property type="term" value="P:protein urmylation"/>
    <property type="evidence" value="ECO:0007669"/>
    <property type="project" value="UniProtKB-UniRule"/>
</dbReference>
<comment type="subcellular location">
    <subcellularLocation>
        <location evidence="3">Cytoplasm</location>
    </subcellularLocation>
</comment>
<comment type="similarity">
    <text evidence="3">Belongs to the CTU2/NCS2 family.</text>
</comment>
<keyword evidence="5" id="KW-1185">Reference proteome</keyword>
<protein>
    <recommendedName>
        <fullName evidence="3">Cytoplasmic tRNA 2-thiolation protein 2</fullName>
    </recommendedName>
</protein>
<dbReference type="HAMAP" id="MF_03054">
    <property type="entry name" value="CTU2"/>
    <property type="match status" value="1"/>
</dbReference>
<sequence length="474" mass="52704">MTSCGNPNIDGESLMKGKQKFDRTVTCVKCKTQRGNLVIRHAVYCKDCFFPFVTTKIRRALDPHINESPETSRRRGLKASGNLLLGFSGGLGSTVLLNTLSNIYFPASASDNNDKGGKAHPRNKRVWEKAYICYVETSAAYPEGQVKDRSEEIRRFLKEQDTFELIEARIEDAFDWQWRKRMEKSIHELSDLVIDLADEDLPLLSVSGDNNESPVSRLRAYLSSLPTPTALQSAISSLTRNILAHTAYNLQCSHLALGTSLTSLSVALINSIAQGGGFNIPEESYEEWIPPSSPVLDSDSSDHDLTEKKILRIVRPLRDVGMKECGAWAYWKGLRVVGREKPSIFGSKQTIGGLTKNFIVGLEKDYPSTVSTIARTCAKIAPKEQAQLQCALCERPTPDHIINWKSRISIRSLDKNERSITNSVSAGGDVNSSANESLSESLCYFCHTLLTSKSPRSVVAPNTRKILWRAMKLM</sequence>
<evidence type="ECO:0000313" key="5">
    <source>
        <dbReference type="Proteomes" id="UP000217199"/>
    </source>
</evidence>
<dbReference type="UniPathway" id="UPA00988"/>
<comment type="function">
    <text evidence="3">Plays a central role in 2-thiolation of mcm(5)S(2)U at tRNA wobble positions of tRNA(Lys), tRNA(Glu) and tRNA(Gln). May act by forming a heterodimer with NCS6 that ligates sulfur from thiocarboxylated URM1 onto the uridine of tRNAs at wobble position. Prior mcm(5) tRNA modification by the elongator complex is required for 2-thiolation. May also be involved in protein urmylation.</text>
</comment>
<comment type="caution">
    <text evidence="4">The sequence shown here is derived from an EMBL/GenBank/DDBJ whole genome shotgun (WGS) entry which is preliminary data.</text>
</comment>
<organism evidence="4 5">
    <name type="scientific">Pyrrhoderma noxium</name>
    <dbReference type="NCBI Taxonomy" id="2282107"/>
    <lineage>
        <taxon>Eukaryota</taxon>
        <taxon>Fungi</taxon>
        <taxon>Dikarya</taxon>
        <taxon>Basidiomycota</taxon>
        <taxon>Agaricomycotina</taxon>
        <taxon>Agaricomycetes</taxon>
        <taxon>Hymenochaetales</taxon>
        <taxon>Hymenochaetaceae</taxon>
        <taxon>Pyrrhoderma</taxon>
    </lineage>
</organism>
<evidence type="ECO:0000313" key="4">
    <source>
        <dbReference type="EMBL" id="PAV16267.1"/>
    </source>
</evidence>
<keyword evidence="2 3" id="KW-0819">tRNA processing</keyword>
<keyword evidence="1 3" id="KW-0963">Cytoplasm</keyword>
<dbReference type="PANTHER" id="PTHR20882">
    <property type="entry name" value="CYTOPLASMIC TRNA 2-THIOLATION PROTEIN 2"/>
    <property type="match status" value="1"/>
</dbReference>
<gene>
    <name evidence="3" type="primary">NCS2</name>
    <name evidence="3" type="synonym">CTU2</name>
    <name evidence="4" type="ORF">PNOK_0788700</name>
</gene>
<dbReference type="FunCoup" id="A0A286U9M5">
    <property type="interactions" value="217"/>
</dbReference>
<accession>A0A286U9M5</accession>
<dbReference type="InParanoid" id="A0A286U9M5"/>
<name>A0A286U9M5_9AGAM</name>
<proteinExistence type="inferred from homology"/>
<dbReference type="Pfam" id="PF10288">
    <property type="entry name" value="CTU2"/>
    <property type="match status" value="1"/>
</dbReference>
<evidence type="ECO:0000256" key="1">
    <source>
        <dbReference type="ARBA" id="ARBA00022490"/>
    </source>
</evidence>
<evidence type="ECO:0000256" key="2">
    <source>
        <dbReference type="ARBA" id="ARBA00022694"/>
    </source>
</evidence>